<evidence type="ECO:0000313" key="1">
    <source>
        <dbReference type="EMBL" id="EXB80877.1"/>
    </source>
</evidence>
<evidence type="ECO:0000313" key="2">
    <source>
        <dbReference type="Proteomes" id="UP000030645"/>
    </source>
</evidence>
<dbReference type="EMBL" id="KE344827">
    <property type="protein sequence ID" value="EXB80877.1"/>
    <property type="molecule type" value="Genomic_DNA"/>
</dbReference>
<dbReference type="eggNOG" id="KOG0014">
    <property type="taxonomic scope" value="Eukaryota"/>
</dbReference>
<proteinExistence type="predicted"/>
<reference evidence="2" key="1">
    <citation type="submission" date="2013-01" db="EMBL/GenBank/DDBJ databases">
        <title>Draft Genome Sequence of a Mulberry Tree, Morus notabilis C.K. Schneid.</title>
        <authorList>
            <person name="He N."/>
            <person name="Zhao S."/>
        </authorList>
    </citation>
    <scope>NUCLEOTIDE SEQUENCE</scope>
</reference>
<keyword evidence="2" id="KW-1185">Reference proteome</keyword>
<accession>W9RBH3</accession>
<name>W9RBH3_9ROSA</name>
<protein>
    <submittedName>
        <fullName evidence="1">Uncharacterized protein</fullName>
    </submittedName>
</protein>
<dbReference type="AlphaFoldDB" id="W9RBH3"/>
<gene>
    <name evidence="1" type="ORF">L484_020136</name>
</gene>
<sequence>MAEQQLRIFEPDPQSFSSIEELESCENNILATLTRVAERKKDLLSNHFSAYDPTSVQIYFEAQEGVPTSFENEVAASWLPTDNVQNPTQICVGSEPSCLRPSSRGESGAMFEIPMSHGTDVNVDPFGIGLGGCQIGHETSEGLPSWHHNCTTTDQLLSAFMSPNSSLCTTPINNKIGITGPSFTPMMPQLQIEAVQGDPHIVTGGEVANYQSDPHIVTGREVVNYQSDPHILTGGEVANHQSNPTGTA</sequence>
<organism evidence="1 2">
    <name type="scientific">Morus notabilis</name>
    <dbReference type="NCBI Taxonomy" id="981085"/>
    <lineage>
        <taxon>Eukaryota</taxon>
        <taxon>Viridiplantae</taxon>
        <taxon>Streptophyta</taxon>
        <taxon>Embryophyta</taxon>
        <taxon>Tracheophyta</taxon>
        <taxon>Spermatophyta</taxon>
        <taxon>Magnoliopsida</taxon>
        <taxon>eudicotyledons</taxon>
        <taxon>Gunneridae</taxon>
        <taxon>Pentapetalae</taxon>
        <taxon>rosids</taxon>
        <taxon>fabids</taxon>
        <taxon>Rosales</taxon>
        <taxon>Moraceae</taxon>
        <taxon>Moreae</taxon>
        <taxon>Morus</taxon>
    </lineage>
</organism>
<dbReference type="Proteomes" id="UP000030645">
    <property type="component" value="Unassembled WGS sequence"/>
</dbReference>